<dbReference type="Proteomes" id="UP000053237">
    <property type="component" value="Unassembled WGS sequence"/>
</dbReference>
<evidence type="ECO:0000313" key="3">
    <source>
        <dbReference type="Proteomes" id="UP000053237"/>
    </source>
</evidence>
<name>A0A024GAU6_9STRA</name>
<gene>
    <name evidence="2" type="ORF">BN9_044590</name>
</gene>
<keyword evidence="1" id="KW-0472">Membrane</keyword>
<accession>A0A024GAU6</accession>
<dbReference type="AlphaFoldDB" id="A0A024GAU6"/>
<sequence>MMLFRTLHQYNLCIVSSVTYMASFYIFPGLAIFSVKYKTLLHESYVSLRIHLGMTSFDSARRSNFFSTMLVERFHRAIEQAIDKQSKFSIALHVSHLWLPYRLLIQITTEQFNCFPKGIRYFILQVLPIRFLRYFGISILRAKVLPYTPKSSLQEAIVVLLKV</sequence>
<feature type="transmembrane region" description="Helical" evidence="1">
    <location>
        <begin position="12"/>
        <end position="33"/>
    </location>
</feature>
<evidence type="ECO:0000256" key="1">
    <source>
        <dbReference type="SAM" id="Phobius"/>
    </source>
</evidence>
<dbReference type="InParanoid" id="A0A024GAU6"/>
<proteinExistence type="predicted"/>
<reference evidence="2 3" key="1">
    <citation type="submission" date="2012-05" db="EMBL/GenBank/DDBJ databases">
        <title>Recombination and specialization in a pathogen metapopulation.</title>
        <authorList>
            <person name="Gardiner A."/>
            <person name="Kemen E."/>
            <person name="Schultz-Larsen T."/>
            <person name="MacLean D."/>
            <person name="Van Oosterhout C."/>
            <person name="Jones J.D.G."/>
        </authorList>
    </citation>
    <scope>NUCLEOTIDE SEQUENCE [LARGE SCALE GENOMIC DNA]</scope>
    <source>
        <strain evidence="2 3">Ac Nc2</strain>
    </source>
</reference>
<keyword evidence="1" id="KW-0812">Transmembrane</keyword>
<comment type="caution">
    <text evidence="2">The sequence shown here is derived from an EMBL/GenBank/DDBJ whole genome shotgun (WGS) entry which is preliminary data.</text>
</comment>
<protein>
    <submittedName>
        <fullName evidence="2">Uncharacterized protein</fullName>
    </submittedName>
</protein>
<dbReference type="EMBL" id="CAIX01000053">
    <property type="protein sequence ID" value="CCI43675.1"/>
    <property type="molecule type" value="Genomic_DNA"/>
</dbReference>
<evidence type="ECO:0000313" key="2">
    <source>
        <dbReference type="EMBL" id="CCI43675.1"/>
    </source>
</evidence>
<keyword evidence="1" id="KW-1133">Transmembrane helix</keyword>
<organism evidence="2 3">
    <name type="scientific">Albugo candida</name>
    <dbReference type="NCBI Taxonomy" id="65357"/>
    <lineage>
        <taxon>Eukaryota</taxon>
        <taxon>Sar</taxon>
        <taxon>Stramenopiles</taxon>
        <taxon>Oomycota</taxon>
        <taxon>Peronosporomycetes</taxon>
        <taxon>Albuginales</taxon>
        <taxon>Albuginaceae</taxon>
        <taxon>Albugo</taxon>
    </lineage>
</organism>
<keyword evidence="3" id="KW-1185">Reference proteome</keyword>